<dbReference type="InterPro" id="IPR027417">
    <property type="entry name" value="P-loop_NTPase"/>
</dbReference>
<evidence type="ECO:0000256" key="1">
    <source>
        <dbReference type="ARBA" id="ARBA00022741"/>
    </source>
</evidence>
<dbReference type="PANTHER" id="PTHR13710:SF84">
    <property type="entry name" value="ATP-DEPENDENT DNA HELICASE RECS-RELATED"/>
    <property type="match status" value="1"/>
</dbReference>
<dbReference type="FunFam" id="3.40.50.300:FF:001363">
    <property type="entry name" value="ATP-dependent DNA helicase RecQ"/>
    <property type="match status" value="1"/>
</dbReference>
<sequence length="516" mass="59820">MGETLHLENELQKHFQYHSFRLGQREIISDVLQGKSVLGILPTGSGKSICYQLPSLLLDGLTVVVSPLISLMIDQVKELKAKNFKRVVALNSFVTYSERQMVMEQLHHYKLLYISPELLQQPQLLKRLSQLKISLFVIDEAHCISQWGHDFRPDYLKLGKVIENLHHPPVLALSATATPAVQADIIKSLDRPRMVKRVYPMDRNNLTFAIQDVTSDQEKLELLTIYLNKHYGPALIYFSSRIQAENLARILTEKLPELQVAFYHGGVEPIDRIQIQQQFMNNQIDVICCTSAFGMGINKQNIRLIIHYHIPSQMEAYIQEVGRAGRDGKPSICLLLYGRYDAAIPKSIIENELPESGEIRMIMQQLKVLSEQGIELTKETLHDLNELFQISEIKWRFLRFHFEKHGMINGKKVVYQAEHWRNVYEHLVKWIQSRSLYKMEELQEMIRWAESDDCLRKQLYKKFQSGYDPPIFECCSNCGIDLEQWEAQALPPSLQKDTDWRGKLRKLLLGAEHEAK</sequence>
<organism evidence="8 9">
    <name type="scientific">Oceanobacillus indicireducens</name>
    <dbReference type="NCBI Taxonomy" id="1004261"/>
    <lineage>
        <taxon>Bacteria</taxon>
        <taxon>Bacillati</taxon>
        <taxon>Bacillota</taxon>
        <taxon>Bacilli</taxon>
        <taxon>Bacillales</taxon>
        <taxon>Bacillaceae</taxon>
        <taxon>Oceanobacillus</taxon>
    </lineage>
</organism>
<feature type="domain" description="Helicase ATP-binding" evidence="6">
    <location>
        <begin position="28"/>
        <end position="195"/>
    </location>
</feature>
<evidence type="ECO:0000259" key="7">
    <source>
        <dbReference type="PROSITE" id="PS51194"/>
    </source>
</evidence>
<dbReference type="Gene3D" id="3.40.50.300">
    <property type="entry name" value="P-loop containing nucleotide triphosphate hydrolases"/>
    <property type="match status" value="2"/>
</dbReference>
<feature type="domain" description="Helicase C-terminal" evidence="7">
    <location>
        <begin position="219"/>
        <end position="367"/>
    </location>
</feature>
<dbReference type="RefSeq" id="WP_156855909.1">
    <property type="nucleotide sequence ID" value="NZ_BMOS01000009.1"/>
</dbReference>
<evidence type="ECO:0000259" key="6">
    <source>
        <dbReference type="PROSITE" id="PS51192"/>
    </source>
</evidence>
<dbReference type="SMART" id="SM00487">
    <property type="entry name" value="DEXDc"/>
    <property type="match status" value="1"/>
</dbReference>
<dbReference type="GO" id="GO:0003677">
    <property type="term" value="F:DNA binding"/>
    <property type="evidence" value="ECO:0007669"/>
    <property type="project" value="UniProtKB-KW"/>
</dbReference>
<evidence type="ECO:0000256" key="4">
    <source>
        <dbReference type="ARBA" id="ARBA00022840"/>
    </source>
</evidence>
<dbReference type="CDD" id="cd17920">
    <property type="entry name" value="DEXHc_RecQ"/>
    <property type="match status" value="1"/>
</dbReference>
<dbReference type="AlphaFoldDB" id="A0A917XW65"/>
<name>A0A917XW65_9BACI</name>
<reference evidence="8" key="1">
    <citation type="journal article" date="2014" name="Int. J. Syst. Evol. Microbiol.">
        <title>Complete genome sequence of Corynebacterium casei LMG S-19264T (=DSM 44701T), isolated from a smear-ripened cheese.</title>
        <authorList>
            <consortium name="US DOE Joint Genome Institute (JGI-PGF)"/>
            <person name="Walter F."/>
            <person name="Albersmeier A."/>
            <person name="Kalinowski J."/>
            <person name="Ruckert C."/>
        </authorList>
    </citation>
    <scope>NUCLEOTIDE SEQUENCE</scope>
    <source>
        <strain evidence="8">JCM 17251</strain>
    </source>
</reference>
<keyword evidence="1" id="KW-0547">Nucleotide-binding</keyword>
<evidence type="ECO:0000313" key="9">
    <source>
        <dbReference type="Proteomes" id="UP000624041"/>
    </source>
</evidence>
<keyword evidence="9" id="KW-1185">Reference proteome</keyword>
<dbReference type="GO" id="GO:0016787">
    <property type="term" value="F:hydrolase activity"/>
    <property type="evidence" value="ECO:0007669"/>
    <property type="project" value="UniProtKB-KW"/>
</dbReference>
<dbReference type="GO" id="GO:0006310">
    <property type="term" value="P:DNA recombination"/>
    <property type="evidence" value="ECO:0007669"/>
    <property type="project" value="InterPro"/>
</dbReference>
<accession>A0A917XW65</accession>
<reference evidence="8" key="2">
    <citation type="submission" date="2020-09" db="EMBL/GenBank/DDBJ databases">
        <authorList>
            <person name="Sun Q."/>
            <person name="Ohkuma M."/>
        </authorList>
    </citation>
    <scope>NUCLEOTIDE SEQUENCE</scope>
    <source>
        <strain evidence="8">JCM 17251</strain>
    </source>
</reference>
<dbReference type="PANTHER" id="PTHR13710">
    <property type="entry name" value="DNA HELICASE RECQ FAMILY MEMBER"/>
    <property type="match status" value="1"/>
</dbReference>
<dbReference type="NCBIfam" id="TIGR00614">
    <property type="entry name" value="recQ_fam"/>
    <property type="match status" value="1"/>
</dbReference>
<keyword evidence="3 8" id="KW-0347">Helicase</keyword>
<dbReference type="SUPFAM" id="SSF52540">
    <property type="entry name" value="P-loop containing nucleoside triphosphate hydrolases"/>
    <property type="match status" value="1"/>
</dbReference>
<dbReference type="PROSITE" id="PS51194">
    <property type="entry name" value="HELICASE_CTER"/>
    <property type="match status" value="1"/>
</dbReference>
<protein>
    <submittedName>
        <fullName evidence="8">ATP-dependent DNA helicase RecQ</fullName>
    </submittedName>
</protein>
<dbReference type="PROSITE" id="PS00690">
    <property type="entry name" value="DEAH_ATP_HELICASE"/>
    <property type="match status" value="1"/>
</dbReference>
<comment type="caution">
    <text evidence="8">The sequence shown here is derived from an EMBL/GenBank/DDBJ whole genome shotgun (WGS) entry which is preliminary data.</text>
</comment>
<dbReference type="GO" id="GO:0005737">
    <property type="term" value="C:cytoplasm"/>
    <property type="evidence" value="ECO:0007669"/>
    <property type="project" value="TreeGrafter"/>
</dbReference>
<proteinExistence type="predicted"/>
<dbReference type="Pfam" id="PF00270">
    <property type="entry name" value="DEAD"/>
    <property type="match status" value="1"/>
</dbReference>
<dbReference type="GO" id="GO:0009378">
    <property type="term" value="F:four-way junction helicase activity"/>
    <property type="evidence" value="ECO:0007669"/>
    <property type="project" value="TreeGrafter"/>
</dbReference>
<dbReference type="Proteomes" id="UP000624041">
    <property type="component" value="Unassembled WGS sequence"/>
</dbReference>
<dbReference type="InterPro" id="IPR002464">
    <property type="entry name" value="DNA/RNA_helicase_DEAH_CS"/>
</dbReference>
<dbReference type="GO" id="GO:0043138">
    <property type="term" value="F:3'-5' DNA helicase activity"/>
    <property type="evidence" value="ECO:0007669"/>
    <property type="project" value="TreeGrafter"/>
</dbReference>
<dbReference type="GO" id="GO:0030894">
    <property type="term" value="C:replisome"/>
    <property type="evidence" value="ECO:0007669"/>
    <property type="project" value="TreeGrafter"/>
</dbReference>
<dbReference type="PROSITE" id="PS51192">
    <property type="entry name" value="HELICASE_ATP_BIND_1"/>
    <property type="match status" value="1"/>
</dbReference>
<evidence type="ECO:0000313" key="8">
    <source>
        <dbReference type="EMBL" id="GGN56504.1"/>
    </source>
</evidence>
<dbReference type="InterPro" id="IPR011545">
    <property type="entry name" value="DEAD/DEAH_box_helicase_dom"/>
</dbReference>
<evidence type="ECO:0000256" key="3">
    <source>
        <dbReference type="ARBA" id="ARBA00022806"/>
    </source>
</evidence>
<dbReference type="GO" id="GO:0006281">
    <property type="term" value="P:DNA repair"/>
    <property type="evidence" value="ECO:0007669"/>
    <property type="project" value="TreeGrafter"/>
</dbReference>
<dbReference type="InterPro" id="IPR014001">
    <property type="entry name" value="Helicase_ATP-bd"/>
</dbReference>
<dbReference type="SMART" id="SM00490">
    <property type="entry name" value="HELICc"/>
    <property type="match status" value="1"/>
</dbReference>
<dbReference type="EMBL" id="BMOS01000009">
    <property type="protein sequence ID" value="GGN56504.1"/>
    <property type="molecule type" value="Genomic_DNA"/>
</dbReference>
<keyword evidence="4" id="KW-0067">ATP-binding</keyword>
<keyword evidence="2" id="KW-0378">Hydrolase</keyword>
<dbReference type="Pfam" id="PF00271">
    <property type="entry name" value="Helicase_C"/>
    <property type="match status" value="1"/>
</dbReference>
<evidence type="ECO:0000256" key="5">
    <source>
        <dbReference type="ARBA" id="ARBA00023125"/>
    </source>
</evidence>
<dbReference type="InterPro" id="IPR001650">
    <property type="entry name" value="Helicase_C-like"/>
</dbReference>
<dbReference type="GO" id="GO:0005524">
    <property type="term" value="F:ATP binding"/>
    <property type="evidence" value="ECO:0007669"/>
    <property type="project" value="UniProtKB-KW"/>
</dbReference>
<gene>
    <name evidence="8" type="ORF">GCM10007971_16520</name>
</gene>
<keyword evidence="5" id="KW-0238">DNA-binding</keyword>
<dbReference type="GO" id="GO:0043590">
    <property type="term" value="C:bacterial nucleoid"/>
    <property type="evidence" value="ECO:0007669"/>
    <property type="project" value="TreeGrafter"/>
</dbReference>
<evidence type="ECO:0000256" key="2">
    <source>
        <dbReference type="ARBA" id="ARBA00022801"/>
    </source>
</evidence>
<dbReference type="InterPro" id="IPR004589">
    <property type="entry name" value="DNA_helicase_ATP-dep_RecQ"/>
</dbReference>